<dbReference type="InterPro" id="IPR000182">
    <property type="entry name" value="GNAT_dom"/>
</dbReference>
<organism evidence="2 3">
    <name type="scientific">Enemella evansiae</name>
    <dbReference type="NCBI Taxonomy" id="2016499"/>
    <lineage>
        <taxon>Bacteria</taxon>
        <taxon>Bacillati</taxon>
        <taxon>Actinomycetota</taxon>
        <taxon>Actinomycetes</taxon>
        <taxon>Propionibacteriales</taxon>
        <taxon>Propionibacteriaceae</taxon>
        <taxon>Enemella</taxon>
    </lineage>
</organism>
<evidence type="ECO:0000259" key="1">
    <source>
        <dbReference type="Pfam" id="PF00583"/>
    </source>
</evidence>
<gene>
    <name evidence="2" type="ORF">CGZ94_03985</name>
</gene>
<dbReference type="Proteomes" id="UP000215896">
    <property type="component" value="Unassembled WGS sequence"/>
</dbReference>
<feature type="domain" description="N-acetyltransferase" evidence="1">
    <location>
        <begin position="35"/>
        <end position="118"/>
    </location>
</feature>
<accession>A0A255GQE2</accession>
<reference evidence="2 3" key="1">
    <citation type="submission" date="2017-07" db="EMBL/GenBank/DDBJ databases">
        <title>Draft whole genome sequences of clinical Proprionibacteriaceae strains.</title>
        <authorList>
            <person name="Bernier A.-M."/>
            <person name="Bernard K."/>
            <person name="Domingo M.-C."/>
        </authorList>
    </citation>
    <scope>NUCLEOTIDE SEQUENCE [LARGE SCALE GENOMIC DNA]</scope>
    <source>
        <strain evidence="2 3">NML 030167</strain>
    </source>
</reference>
<proteinExistence type="predicted"/>
<comment type="caution">
    <text evidence="2">The sequence shown here is derived from an EMBL/GenBank/DDBJ whole genome shotgun (WGS) entry which is preliminary data.</text>
</comment>
<keyword evidence="2" id="KW-0808">Transferase</keyword>
<evidence type="ECO:0000313" key="2">
    <source>
        <dbReference type="EMBL" id="OYO16796.1"/>
    </source>
</evidence>
<dbReference type="OrthoDB" id="5145866at2"/>
<sequence>MTGARIRQASEADAPLVAALVIQAARAEGLEPGQGFMDRFVDAWREYRDQHPAWWAELDNQHAGLLLTARIRPLPWPGRTGGGELRAERLFVSDAYADRGVADALRAAARDWATARGMDWYDLADLSDR</sequence>
<dbReference type="GO" id="GO:0016747">
    <property type="term" value="F:acyltransferase activity, transferring groups other than amino-acyl groups"/>
    <property type="evidence" value="ECO:0007669"/>
    <property type="project" value="InterPro"/>
</dbReference>
<evidence type="ECO:0000313" key="3">
    <source>
        <dbReference type="Proteomes" id="UP000215896"/>
    </source>
</evidence>
<dbReference type="InterPro" id="IPR016181">
    <property type="entry name" value="Acyl_CoA_acyltransferase"/>
</dbReference>
<keyword evidence="3" id="KW-1185">Reference proteome</keyword>
<dbReference type="Gene3D" id="3.40.630.30">
    <property type="match status" value="1"/>
</dbReference>
<dbReference type="SUPFAM" id="SSF55729">
    <property type="entry name" value="Acyl-CoA N-acyltransferases (Nat)"/>
    <property type="match status" value="1"/>
</dbReference>
<dbReference type="RefSeq" id="WP_094356290.1">
    <property type="nucleotide sequence ID" value="NZ_NMVK01000007.1"/>
</dbReference>
<dbReference type="AlphaFoldDB" id="A0A255GQE2"/>
<name>A0A255GQE2_9ACTN</name>
<dbReference type="EMBL" id="NMVO01000002">
    <property type="protein sequence ID" value="OYO16796.1"/>
    <property type="molecule type" value="Genomic_DNA"/>
</dbReference>
<protein>
    <submittedName>
        <fullName evidence="2">GNAT family N-acetyltransferase</fullName>
    </submittedName>
</protein>
<dbReference type="Pfam" id="PF00583">
    <property type="entry name" value="Acetyltransf_1"/>
    <property type="match status" value="1"/>
</dbReference>